<protein>
    <submittedName>
        <fullName evidence="1">Uncharacterized protein</fullName>
    </submittedName>
</protein>
<name>A0ACD5ZMU9_AVESA</name>
<organism evidence="1 2">
    <name type="scientific">Avena sativa</name>
    <name type="common">Oat</name>
    <dbReference type="NCBI Taxonomy" id="4498"/>
    <lineage>
        <taxon>Eukaryota</taxon>
        <taxon>Viridiplantae</taxon>
        <taxon>Streptophyta</taxon>
        <taxon>Embryophyta</taxon>
        <taxon>Tracheophyta</taxon>
        <taxon>Spermatophyta</taxon>
        <taxon>Magnoliopsida</taxon>
        <taxon>Liliopsida</taxon>
        <taxon>Poales</taxon>
        <taxon>Poaceae</taxon>
        <taxon>BOP clade</taxon>
        <taxon>Pooideae</taxon>
        <taxon>Poodae</taxon>
        <taxon>Poeae</taxon>
        <taxon>Poeae Chloroplast Group 1 (Aveneae type)</taxon>
        <taxon>Aveninae</taxon>
        <taxon>Avena</taxon>
    </lineage>
</organism>
<dbReference type="EnsemblPlants" id="AVESA.00010b.r2.7AG1197470.1">
    <property type="protein sequence ID" value="AVESA.00010b.r2.7AG1197470.1.CDS"/>
    <property type="gene ID" value="AVESA.00010b.r2.7AG1197470"/>
</dbReference>
<keyword evidence="2" id="KW-1185">Reference proteome</keyword>
<accession>A0ACD5ZMU9</accession>
<dbReference type="Proteomes" id="UP001732700">
    <property type="component" value="Chromosome 7A"/>
</dbReference>
<proteinExistence type="predicted"/>
<reference evidence="1" key="1">
    <citation type="submission" date="2021-05" db="EMBL/GenBank/DDBJ databases">
        <authorList>
            <person name="Scholz U."/>
            <person name="Mascher M."/>
            <person name="Fiebig A."/>
        </authorList>
    </citation>
    <scope>NUCLEOTIDE SEQUENCE [LARGE SCALE GENOMIC DNA]</scope>
</reference>
<sequence>MRGRPKKGNVRPTETGRGGVALRGGGRGRWLPNNRKIHSTIEQSRAEQSLIDPHDPLISCPAMAATSAVSPLVATVPVQAVLFDIDGTLCDSDPLHHVAFQEMLLAIGYNNGVPIDDEFFIKNIAGRSDVEAAQNLFPDWPLEKGLKFLEEKETKYRSLAMERLEPVNGLAKVVQWVKDHGYKRAAVTNAPRINAELMLKLLGLTDFFQAVIVGGECEQPKPAPFPYLKALKELDVSAAHTFIFEDSASGTRAGVAAGMPVVAVLTRNPENSLQEAGASLIVKDYADPKLWSALEEIDAAEAKLKSGAT</sequence>
<reference evidence="1" key="2">
    <citation type="submission" date="2025-09" db="UniProtKB">
        <authorList>
            <consortium name="EnsemblPlants"/>
        </authorList>
    </citation>
    <scope>IDENTIFICATION</scope>
</reference>
<evidence type="ECO:0000313" key="1">
    <source>
        <dbReference type="EnsemblPlants" id="AVESA.00010b.r2.7AG1197470.1.CDS"/>
    </source>
</evidence>
<evidence type="ECO:0000313" key="2">
    <source>
        <dbReference type="Proteomes" id="UP001732700"/>
    </source>
</evidence>